<accession>A0A9N9SJD6</accession>
<reference evidence="2" key="1">
    <citation type="submission" date="2022-01" db="EMBL/GenBank/DDBJ databases">
        <authorList>
            <person name="King R."/>
        </authorList>
    </citation>
    <scope>NUCLEOTIDE SEQUENCE</scope>
</reference>
<reference evidence="2" key="2">
    <citation type="submission" date="2022-10" db="EMBL/GenBank/DDBJ databases">
        <authorList>
            <consortium name="ENA_rothamsted_submissions"/>
            <consortium name="culmorum"/>
            <person name="King R."/>
        </authorList>
    </citation>
    <scope>NUCLEOTIDE SEQUENCE</scope>
</reference>
<organism evidence="2 3">
    <name type="scientific">Phaedon cochleariae</name>
    <name type="common">Mustard beetle</name>
    <dbReference type="NCBI Taxonomy" id="80249"/>
    <lineage>
        <taxon>Eukaryota</taxon>
        <taxon>Metazoa</taxon>
        <taxon>Ecdysozoa</taxon>
        <taxon>Arthropoda</taxon>
        <taxon>Hexapoda</taxon>
        <taxon>Insecta</taxon>
        <taxon>Pterygota</taxon>
        <taxon>Neoptera</taxon>
        <taxon>Endopterygota</taxon>
        <taxon>Coleoptera</taxon>
        <taxon>Polyphaga</taxon>
        <taxon>Cucujiformia</taxon>
        <taxon>Chrysomeloidea</taxon>
        <taxon>Chrysomelidae</taxon>
        <taxon>Chrysomelinae</taxon>
        <taxon>Chrysomelini</taxon>
        <taxon>Phaedon</taxon>
    </lineage>
</organism>
<feature type="compositionally biased region" description="Low complexity" evidence="1">
    <location>
        <begin position="36"/>
        <end position="45"/>
    </location>
</feature>
<name>A0A9N9SJD6_PHACE</name>
<dbReference type="AlphaFoldDB" id="A0A9N9SJD6"/>
<keyword evidence="3" id="KW-1185">Reference proteome</keyword>
<feature type="region of interest" description="Disordered" evidence="1">
    <location>
        <begin position="31"/>
        <end position="85"/>
    </location>
</feature>
<sequence>MDLNTSCSHIYSPSATHLQPSRYLKEAAEIFSHMGNQQDSPSSNSSDEERASTNIRKTTNNKNLPKKDPKKPTPTQREKKPPPIVFDGLLTDRKLISSMIKEFTSKPFFFKFGRESTLLYMDNNDDFEILKSKLENDEVSFYTYTLKKNKSHAFVLRGLDFKPEPSEIKEDLEEVYEMKIREVFALNTRIRKLVDIACHTHPVKPSEITEGKDGGAFPVLPQTPVDIPRGHYI</sequence>
<evidence type="ECO:0000256" key="1">
    <source>
        <dbReference type="SAM" id="MobiDB-lite"/>
    </source>
</evidence>
<gene>
    <name evidence="2" type="ORF">PHAECO_LOCUS6792</name>
</gene>
<proteinExistence type="predicted"/>
<protein>
    <submittedName>
        <fullName evidence="2">Uncharacterized protein</fullName>
    </submittedName>
</protein>
<dbReference type="OrthoDB" id="6781223at2759"/>
<dbReference type="EMBL" id="OU896708">
    <property type="protein sequence ID" value="CAG9819368.1"/>
    <property type="molecule type" value="Genomic_DNA"/>
</dbReference>
<dbReference type="Proteomes" id="UP001153737">
    <property type="component" value="Chromosome 2"/>
</dbReference>
<feature type="compositionally biased region" description="Basic and acidic residues" evidence="1">
    <location>
        <begin position="65"/>
        <end position="81"/>
    </location>
</feature>
<evidence type="ECO:0000313" key="3">
    <source>
        <dbReference type="Proteomes" id="UP001153737"/>
    </source>
</evidence>
<evidence type="ECO:0000313" key="2">
    <source>
        <dbReference type="EMBL" id="CAG9819368.1"/>
    </source>
</evidence>